<dbReference type="InterPro" id="IPR036005">
    <property type="entry name" value="Creatinase/aminopeptidase-like"/>
</dbReference>
<dbReference type="InterPro" id="IPR000994">
    <property type="entry name" value="Pept_M24"/>
</dbReference>
<dbReference type="InParanoid" id="Q01Y89"/>
<dbReference type="PANTHER" id="PTHR46112:SF3">
    <property type="entry name" value="AMINOPEPTIDASE YPDF"/>
    <property type="match status" value="1"/>
</dbReference>
<accession>Q01Y89</accession>
<reference evidence="2" key="1">
    <citation type="submission" date="2006-10" db="EMBL/GenBank/DDBJ databases">
        <title>Complete sequence of Solibacter usitatus Ellin6076.</title>
        <authorList>
            <consortium name="US DOE Joint Genome Institute"/>
            <person name="Copeland A."/>
            <person name="Lucas S."/>
            <person name="Lapidus A."/>
            <person name="Barry K."/>
            <person name="Detter J.C."/>
            <person name="Glavina del Rio T."/>
            <person name="Hammon N."/>
            <person name="Israni S."/>
            <person name="Dalin E."/>
            <person name="Tice H."/>
            <person name="Pitluck S."/>
            <person name="Thompson L.S."/>
            <person name="Brettin T."/>
            <person name="Bruce D."/>
            <person name="Han C."/>
            <person name="Tapia R."/>
            <person name="Gilna P."/>
            <person name="Schmutz J."/>
            <person name="Larimer F."/>
            <person name="Land M."/>
            <person name="Hauser L."/>
            <person name="Kyrpides N."/>
            <person name="Mikhailova N."/>
            <person name="Janssen P.H."/>
            <person name="Kuske C.R."/>
            <person name="Richardson P."/>
        </authorList>
    </citation>
    <scope>NUCLEOTIDE SEQUENCE</scope>
    <source>
        <strain evidence="2">Ellin6076</strain>
    </source>
</reference>
<proteinExistence type="predicted"/>
<feature type="domain" description="Peptidase M24" evidence="1">
    <location>
        <begin position="152"/>
        <end position="370"/>
    </location>
</feature>
<dbReference type="KEGG" id="sus:Acid_4415"/>
<dbReference type="eggNOG" id="COG0006">
    <property type="taxonomic scope" value="Bacteria"/>
</dbReference>
<name>Q01Y89_SOLUE</name>
<sequence length="388" mass="43531">MNLADIQQEIRNQKLDGWLFFDHHMRDPLAYRVLGLPPGKVSRRWYYMIPAEGEPKGMEHRIERNQLASLPGEKIAYSSWTEQLAALGKLTAGMKRVAMQYSPMCAVPYVATVDAGTVELVRSLGVDVVTSAELIQIFEARWTPEQLESHLEVGRRVDKVRAAAFELIRERTRNGAALQEVEVKDFVRKGFADAGLLTDSGPIVGCNANASNPHYEPSAQVTAPIKSGDWVLLDMWAKLDQPRAVYYDITWTAFCGDSPTDEMRRVFTTVRDARDAAIKRVTEAMAHGQTLHGYEVDDACRAVIIKSGYAEYFTHRTGHSIGVEVHGNGANMDNFETHDERRVMPWSCFSVEPGIYLPNFGVRSEINMFIGDHDARVTGAIQRDMVLL</sequence>
<protein>
    <submittedName>
        <fullName evidence="2">Peptidase M24</fullName>
    </submittedName>
</protein>
<evidence type="ECO:0000259" key="1">
    <source>
        <dbReference type="Pfam" id="PF00557"/>
    </source>
</evidence>
<dbReference type="HOGENOM" id="CLU_056320_0_0_0"/>
<dbReference type="SUPFAM" id="SSF55920">
    <property type="entry name" value="Creatinase/aminopeptidase"/>
    <property type="match status" value="1"/>
</dbReference>
<gene>
    <name evidence="2" type="ordered locus">Acid_4415</name>
</gene>
<dbReference type="STRING" id="234267.Acid_4415"/>
<dbReference type="AlphaFoldDB" id="Q01Y89"/>
<dbReference type="InterPro" id="IPR050659">
    <property type="entry name" value="Peptidase_M24B"/>
</dbReference>
<dbReference type="EMBL" id="CP000473">
    <property type="protein sequence ID" value="ABJ85376.1"/>
    <property type="molecule type" value="Genomic_DNA"/>
</dbReference>
<dbReference type="Pfam" id="PF00557">
    <property type="entry name" value="Peptidase_M24"/>
    <property type="match status" value="1"/>
</dbReference>
<organism evidence="2">
    <name type="scientific">Solibacter usitatus (strain Ellin6076)</name>
    <dbReference type="NCBI Taxonomy" id="234267"/>
    <lineage>
        <taxon>Bacteria</taxon>
        <taxon>Pseudomonadati</taxon>
        <taxon>Acidobacteriota</taxon>
        <taxon>Terriglobia</taxon>
        <taxon>Bryobacterales</taxon>
        <taxon>Solibacteraceae</taxon>
        <taxon>Candidatus Solibacter</taxon>
    </lineage>
</organism>
<dbReference type="Gene3D" id="3.90.230.10">
    <property type="entry name" value="Creatinase/methionine aminopeptidase superfamily"/>
    <property type="match status" value="1"/>
</dbReference>
<dbReference type="PANTHER" id="PTHR46112">
    <property type="entry name" value="AMINOPEPTIDASE"/>
    <property type="match status" value="1"/>
</dbReference>
<dbReference type="OrthoDB" id="9806388at2"/>
<evidence type="ECO:0000313" key="2">
    <source>
        <dbReference type="EMBL" id="ABJ85376.1"/>
    </source>
</evidence>